<proteinExistence type="predicted"/>
<accession>A0A538U2L6</accession>
<dbReference type="PANTHER" id="PTHR33303">
    <property type="entry name" value="CYTOPLASMIC PROTEIN-RELATED"/>
    <property type="match status" value="1"/>
</dbReference>
<feature type="domain" description="CoA-binding" evidence="1">
    <location>
        <begin position="13"/>
        <end position="106"/>
    </location>
</feature>
<organism evidence="2 3">
    <name type="scientific">Eiseniibacteriota bacterium</name>
    <dbReference type="NCBI Taxonomy" id="2212470"/>
    <lineage>
        <taxon>Bacteria</taxon>
        <taxon>Candidatus Eiseniibacteriota</taxon>
    </lineage>
</organism>
<name>A0A538U2L6_UNCEI</name>
<dbReference type="SMART" id="SM00881">
    <property type="entry name" value="CoA_binding"/>
    <property type="match status" value="1"/>
</dbReference>
<dbReference type="InterPro" id="IPR036291">
    <property type="entry name" value="NAD(P)-bd_dom_sf"/>
</dbReference>
<protein>
    <submittedName>
        <fullName evidence="2">CoA-binding protein</fullName>
    </submittedName>
</protein>
<dbReference type="Gene3D" id="3.40.50.720">
    <property type="entry name" value="NAD(P)-binding Rossmann-like Domain"/>
    <property type="match status" value="1"/>
</dbReference>
<dbReference type="SUPFAM" id="SSF51735">
    <property type="entry name" value="NAD(P)-binding Rossmann-fold domains"/>
    <property type="match status" value="1"/>
</dbReference>
<dbReference type="PANTHER" id="PTHR33303:SF2">
    <property type="entry name" value="COA-BINDING DOMAIN-CONTAINING PROTEIN"/>
    <property type="match status" value="1"/>
</dbReference>
<evidence type="ECO:0000313" key="3">
    <source>
        <dbReference type="Proteomes" id="UP000319836"/>
    </source>
</evidence>
<dbReference type="Pfam" id="PF13380">
    <property type="entry name" value="CoA_binding_2"/>
    <property type="match status" value="1"/>
</dbReference>
<evidence type="ECO:0000259" key="1">
    <source>
        <dbReference type="SMART" id="SM00881"/>
    </source>
</evidence>
<sequence length="144" mass="15683">MTRGLSDQDLRAFLRSKPVIAIVGASAKTDRPSHGVMGNLLAAGYEVVPVHPTHRVVHGRRTFPDLASIPGRVDLVDVFRRPEFTPDVARQAVAVGARMLWLQVGVVNEEAKRIAERGGLMVVMDRCLAVEHERLLGDETAPGS</sequence>
<reference evidence="2 3" key="1">
    <citation type="journal article" date="2019" name="Nat. Microbiol.">
        <title>Mediterranean grassland soil C-N compound turnover is dependent on rainfall and depth, and is mediated by genomically divergent microorganisms.</title>
        <authorList>
            <person name="Diamond S."/>
            <person name="Andeer P.F."/>
            <person name="Li Z."/>
            <person name="Crits-Christoph A."/>
            <person name="Burstein D."/>
            <person name="Anantharaman K."/>
            <person name="Lane K.R."/>
            <person name="Thomas B.C."/>
            <person name="Pan C."/>
            <person name="Northen T.R."/>
            <person name="Banfield J.F."/>
        </authorList>
    </citation>
    <scope>NUCLEOTIDE SEQUENCE [LARGE SCALE GENOMIC DNA]</scope>
    <source>
        <strain evidence="2">WS_10</strain>
    </source>
</reference>
<dbReference type="EMBL" id="VBPA01000238">
    <property type="protein sequence ID" value="TMQ70061.1"/>
    <property type="molecule type" value="Genomic_DNA"/>
</dbReference>
<comment type="caution">
    <text evidence="2">The sequence shown here is derived from an EMBL/GenBank/DDBJ whole genome shotgun (WGS) entry which is preliminary data.</text>
</comment>
<evidence type="ECO:0000313" key="2">
    <source>
        <dbReference type="EMBL" id="TMQ70061.1"/>
    </source>
</evidence>
<gene>
    <name evidence="2" type="ORF">E6K80_09715</name>
</gene>
<dbReference type="AlphaFoldDB" id="A0A538U2L6"/>
<dbReference type="InterPro" id="IPR003781">
    <property type="entry name" value="CoA-bd"/>
</dbReference>
<dbReference type="Proteomes" id="UP000319836">
    <property type="component" value="Unassembled WGS sequence"/>
</dbReference>